<protein>
    <recommendedName>
        <fullName evidence="5">Organic solvent tolerance-like N-terminal domain-containing protein</fullName>
    </recommendedName>
</protein>
<evidence type="ECO:0008006" key="5">
    <source>
        <dbReference type="Google" id="ProtNLM"/>
    </source>
</evidence>
<feature type="signal peptide" evidence="2">
    <location>
        <begin position="1"/>
        <end position="22"/>
    </location>
</feature>
<feature type="region of interest" description="Disordered" evidence="1">
    <location>
        <begin position="181"/>
        <end position="246"/>
    </location>
</feature>
<keyword evidence="2" id="KW-0732">Signal</keyword>
<evidence type="ECO:0000313" key="3">
    <source>
        <dbReference type="EMBL" id="KRP31049.1"/>
    </source>
</evidence>
<feature type="chain" id="PRO_5006427621" description="Organic solvent tolerance-like N-terminal domain-containing protein" evidence="2">
    <location>
        <begin position="23"/>
        <end position="246"/>
    </location>
</feature>
<name>A0A0R2X4T8_9BACT</name>
<gene>
    <name evidence="3" type="ORF">ABS32_07780</name>
</gene>
<reference evidence="3 4" key="1">
    <citation type="submission" date="2015-10" db="EMBL/GenBank/DDBJ databases">
        <title>Metagenome-Assembled Genomes uncover a global brackish microbiome.</title>
        <authorList>
            <person name="Hugerth L.W."/>
            <person name="Larsson J."/>
            <person name="Alneberg J."/>
            <person name="Lindh M.V."/>
            <person name="Legrand C."/>
            <person name="Pinhassi J."/>
            <person name="Andersson A.F."/>
        </authorList>
    </citation>
    <scope>NUCLEOTIDE SEQUENCE [LARGE SCALE GENOMIC DNA]</scope>
    <source>
        <strain evidence="3">BACL9 MAG-120820-bin42</strain>
    </source>
</reference>
<sequence length="246" mass="27184">YSMVAFRLLLLFWIGLAQEGWAQGSAANLADAQAGMADQSWPKKPGNQTSAFSGKMITHKQIDMRSYEKGKAFSGARLYDDRKESALASTPLWEQGTLKYDGQKSSWSGRKMSGMDGKTHQDFGAGNESAWQKKQELEMKNVPNKASPDWATRTSSRFQRPDGSLAMYEGRLTRVRETVVRQDTETGRDLGEGKKEMFDPHEVQKLLESKGRTADPHQAAPEKVPIRAESAGAFRPVVAGSSPNSP</sequence>
<comment type="caution">
    <text evidence="3">The sequence shown here is derived from an EMBL/GenBank/DDBJ whole genome shotgun (WGS) entry which is preliminary data.</text>
</comment>
<feature type="compositionally biased region" description="Basic and acidic residues" evidence="1">
    <location>
        <begin position="181"/>
        <end position="215"/>
    </location>
</feature>
<proteinExistence type="predicted"/>
<feature type="non-terminal residue" evidence="3">
    <location>
        <position position="1"/>
    </location>
</feature>
<evidence type="ECO:0000256" key="2">
    <source>
        <dbReference type="SAM" id="SignalP"/>
    </source>
</evidence>
<dbReference type="AlphaFoldDB" id="A0A0R2X4T8"/>
<accession>A0A0R2X4T8</accession>
<organism evidence="3 4">
    <name type="scientific">Verrucomicrobia subdivision 6 bacterium BACL9 MAG-120820-bin42</name>
    <dbReference type="NCBI Taxonomy" id="1655634"/>
    <lineage>
        <taxon>Bacteria</taxon>
        <taxon>Pseudomonadati</taxon>
        <taxon>Verrucomicrobiota</taxon>
        <taxon>Verrucomicrobiia</taxon>
        <taxon>Verrucomicrobiales</taxon>
        <taxon>Verrucomicrobia subdivision 6</taxon>
    </lineage>
</organism>
<dbReference type="Proteomes" id="UP000051557">
    <property type="component" value="Unassembled WGS sequence"/>
</dbReference>
<dbReference type="EMBL" id="LIDM01000396">
    <property type="protein sequence ID" value="KRP31049.1"/>
    <property type="molecule type" value="Genomic_DNA"/>
</dbReference>
<evidence type="ECO:0000313" key="4">
    <source>
        <dbReference type="Proteomes" id="UP000051557"/>
    </source>
</evidence>
<evidence type="ECO:0000256" key="1">
    <source>
        <dbReference type="SAM" id="MobiDB-lite"/>
    </source>
</evidence>